<sequence length="84" mass="9383">MPARWVRRRQQIAAGSEVAIRLADTEAFEPFGIGLGADTPCFLMQPEYSGYQHSDGHCGGEHVDQHVRVLPHLATIKWGFGFIF</sequence>
<proteinExistence type="predicted"/>
<dbReference type="AlphaFoldDB" id="A0A2P9A9W3"/>
<keyword evidence="2" id="KW-1185">Reference proteome</keyword>
<organism evidence="1 2">
    <name type="scientific">Mesorhizobium delmotii</name>
    <dbReference type="NCBI Taxonomy" id="1631247"/>
    <lineage>
        <taxon>Bacteria</taxon>
        <taxon>Pseudomonadati</taxon>
        <taxon>Pseudomonadota</taxon>
        <taxon>Alphaproteobacteria</taxon>
        <taxon>Hyphomicrobiales</taxon>
        <taxon>Phyllobacteriaceae</taxon>
        <taxon>Mesorhizobium</taxon>
    </lineage>
</organism>
<dbReference type="EMBL" id="FUIG01000002">
    <property type="protein sequence ID" value="SJM27895.1"/>
    <property type="molecule type" value="Genomic_DNA"/>
</dbReference>
<evidence type="ECO:0000313" key="1">
    <source>
        <dbReference type="EMBL" id="SJM27895.1"/>
    </source>
</evidence>
<dbReference type="Proteomes" id="UP000245698">
    <property type="component" value="Unassembled WGS sequence"/>
</dbReference>
<name>A0A2P9A9W3_9HYPH</name>
<gene>
    <name evidence="1" type="ORF">BQ8482_100091</name>
</gene>
<reference evidence="2" key="1">
    <citation type="submission" date="2016-12" db="EMBL/GenBank/DDBJ databases">
        <authorList>
            <person name="Brunel B."/>
        </authorList>
    </citation>
    <scope>NUCLEOTIDE SEQUENCE [LARGE SCALE GENOMIC DNA]</scope>
</reference>
<evidence type="ECO:0000313" key="2">
    <source>
        <dbReference type="Proteomes" id="UP000245698"/>
    </source>
</evidence>
<accession>A0A2P9A9W3</accession>
<protein>
    <submittedName>
        <fullName evidence="1">Uncharacterized protein</fullName>
    </submittedName>
</protein>